<protein>
    <submittedName>
        <fullName evidence="2">Uncharacterized protein</fullName>
    </submittedName>
</protein>
<dbReference type="EMBL" id="CP035733">
    <property type="protein sequence ID" value="QGY81602.1"/>
    <property type="molecule type" value="Genomic_DNA"/>
</dbReference>
<organism evidence="2 3">
    <name type="scientific">Sphingorhabdus lacus</name>
    <dbReference type="NCBI Taxonomy" id="392610"/>
    <lineage>
        <taxon>Bacteria</taxon>
        <taxon>Pseudomonadati</taxon>
        <taxon>Pseudomonadota</taxon>
        <taxon>Alphaproteobacteria</taxon>
        <taxon>Sphingomonadales</taxon>
        <taxon>Sphingomonadaceae</taxon>
        <taxon>Sphingorhabdus</taxon>
    </lineage>
</organism>
<dbReference type="AlphaFoldDB" id="A0A6I6LH00"/>
<keyword evidence="1" id="KW-0472">Membrane</keyword>
<feature type="transmembrane region" description="Helical" evidence="1">
    <location>
        <begin position="109"/>
        <end position="131"/>
    </location>
</feature>
<feature type="transmembrane region" description="Helical" evidence="1">
    <location>
        <begin position="50"/>
        <end position="70"/>
    </location>
</feature>
<evidence type="ECO:0000256" key="1">
    <source>
        <dbReference type="SAM" id="Phobius"/>
    </source>
</evidence>
<evidence type="ECO:0000313" key="2">
    <source>
        <dbReference type="EMBL" id="QGY81602.1"/>
    </source>
</evidence>
<evidence type="ECO:0000313" key="3">
    <source>
        <dbReference type="Proteomes" id="UP000428803"/>
    </source>
</evidence>
<name>A0A6I6LH00_9SPHN</name>
<feature type="transmembrane region" description="Helical" evidence="1">
    <location>
        <begin position="16"/>
        <end position="38"/>
    </location>
</feature>
<keyword evidence="1" id="KW-1133">Transmembrane helix</keyword>
<dbReference type="KEGG" id="slaa:EUU25_13870"/>
<reference evidence="3" key="1">
    <citation type="submission" date="2019-01" db="EMBL/GenBank/DDBJ databases">
        <title>Sphingorhabdus lacus sp.nov., isolated from an oligotrophic freshwater lake.</title>
        <authorList>
            <person name="Park M."/>
        </authorList>
    </citation>
    <scope>NUCLEOTIDE SEQUENCE [LARGE SCALE GENOMIC DNA]</scope>
    <source>
        <strain evidence="3">IMCC1753</strain>
    </source>
</reference>
<feature type="transmembrane region" description="Helical" evidence="1">
    <location>
        <begin position="77"/>
        <end position="103"/>
    </location>
</feature>
<accession>A0A6I6LH00</accession>
<dbReference type="RefSeq" id="WP_158901943.1">
    <property type="nucleotide sequence ID" value="NZ_CP035733.1"/>
</dbReference>
<keyword evidence="3" id="KW-1185">Reference proteome</keyword>
<gene>
    <name evidence="2" type="ORF">EUU25_13870</name>
</gene>
<dbReference type="Proteomes" id="UP000428803">
    <property type="component" value="Chromosome"/>
</dbReference>
<proteinExistence type="predicted"/>
<sequence>MIHSQPNRIGLTSRQTLLLVFAGASLWFLAAVLLRIIAPMGALEGTMRGVSYALVIPGTYPFVLLTKWLVALRDDQMAIGIAVATTTALLIDGIVVAWFPAVYGGHLPQVTNCTAIILWGAGVALLLGFFINKGEYK</sequence>
<dbReference type="OrthoDB" id="7596306at2"/>
<keyword evidence="1" id="KW-0812">Transmembrane</keyword>